<reference evidence="2 3" key="1">
    <citation type="submission" date="2023-03" db="EMBL/GenBank/DDBJ databases">
        <title>Genome insight into feeding habits of ladybird beetles.</title>
        <authorList>
            <person name="Li H.-S."/>
            <person name="Huang Y.-H."/>
            <person name="Pang H."/>
        </authorList>
    </citation>
    <scope>NUCLEOTIDE SEQUENCE [LARGE SCALE GENOMIC DNA]</scope>
    <source>
        <strain evidence="2">SYSU_2023b</strain>
        <tissue evidence="2">Whole body</tissue>
    </source>
</reference>
<feature type="compositionally biased region" description="Polar residues" evidence="1">
    <location>
        <begin position="162"/>
        <end position="173"/>
    </location>
</feature>
<dbReference type="AlphaFoldDB" id="A0AAW1V2E7"/>
<protein>
    <submittedName>
        <fullName evidence="2">Uncharacterized protein</fullName>
    </submittedName>
</protein>
<feature type="compositionally biased region" description="Polar residues" evidence="1">
    <location>
        <begin position="203"/>
        <end position="223"/>
    </location>
</feature>
<feature type="compositionally biased region" description="Low complexity" evidence="1">
    <location>
        <begin position="182"/>
        <end position="198"/>
    </location>
</feature>
<keyword evidence="3" id="KW-1185">Reference proteome</keyword>
<dbReference type="Proteomes" id="UP001431783">
    <property type="component" value="Unassembled WGS sequence"/>
</dbReference>
<comment type="caution">
    <text evidence="2">The sequence shown here is derived from an EMBL/GenBank/DDBJ whole genome shotgun (WGS) entry which is preliminary data.</text>
</comment>
<evidence type="ECO:0000256" key="1">
    <source>
        <dbReference type="SAM" id="MobiDB-lite"/>
    </source>
</evidence>
<feature type="compositionally biased region" description="Low complexity" evidence="1">
    <location>
        <begin position="234"/>
        <end position="253"/>
    </location>
</feature>
<name>A0AAW1V2E7_9CUCU</name>
<evidence type="ECO:0000313" key="3">
    <source>
        <dbReference type="Proteomes" id="UP001431783"/>
    </source>
</evidence>
<accession>A0AAW1V2E7</accession>
<feature type="region of interest" description="Disordered" evidence="1">
    <location>
        <begin position="147"/>
        <end position="253"/>
    </location>
</feature>
<organism evidence="2 3">
    <name type="scientific">Henosepilachna vigintioctopunctata</name>
    <dbReference type="NCBI Taxonomy" id="420089"/>
    <lineage>
        <taxon>Eukaryota</taxon>
        <taxon>Metazoa</taxon>
        <taxon>Ecdysozoa</taxon>
        <taxon>Arthropoda</taxon>
        <taxon>Hexapoda</taxon>
        <taxon>Insecta</taxon>
        <taxon>Pterygota</taxon>
        <taxon>Neoptera</taxon>
        <taxon>Endopterygota</taxon>
        <taxon>Coleoptera</taxon>
        <taxon>Polyphaga</taxon>
        <taxon>Cucujiformia</taxon>
        <taxon>Coccinelloidea</taxon>
        <taxon>Coccinellidae</taxon>
        <taxon>Epilachninae</taxon>
        <taxon>Epilachnini</taxon>
        <taxon>Henosepilachna</taxon>
    </lineage>
</organism>
<dbReference type="EMBL" id="JARQZJ010000122">
    <property type="protein sequence ID" value="KAK9889253.1"/>
    <property type="molecule type" value="Genomic_DNA"/>
</dbReference>
<proteinExistence type="predicted"/>
<evidence type="ECO:0000313" key="2">
    <source>
        <dbReference type="EMBL" id="KAK9889253.1"/>
    </source>
</evidence>
<sequence>MESANRKSTDTKTCDIPSPVLIRRRLSAPETVMRKYKLARAKSQESDSGQDQPKFCDLSYESHSGSDLNLQKKKESAVLMRKSTLLRRLMNNPKTLGSSSFQEWQHYCGKLSNSSLNSLQGSPEHLSKSYSRRSLVGYEFKTSPKHNVYGSRKVSPVRQTYEPHQSSLTQMKTSPKRRIDTNSDSYSNYHSNSPHSINGRIGSMSSQKTNANSDTPLTTSRTTIFKDHSDSTYSNERSNVTSSSISSSSTNTNVTAHEYARYRKQTPESISMNLDQRIVDENRNFPVNPSFNYITQESATQTASTTNLNVISNVKLSQKTLDLIVNEVMRDVQKTYTNGNEVVEKLGDSIHVGAKKSNRIGITSNKR</sequence>
<gene>
    <name evidence="2" type="ORF">WA026_004530</name>
</gene>